<dbReference type="VEuPathDB" id="FungiDB:SPRG_08132"/>
<dbReference type="InterPro" id="IPR011990">
    <property type="entry name" value="TPR-like_helical_dom_sf"/>
</dbReference>
<dbReference type="PANTHER" id="PTHR46082">
    <property type="entry name" value="ATP/GTP-BINDING PROTEIN-RELATED"/>
    <property type="match status" value="1"/>
</dbReference>
<dbReference type="RefSeq" id="XP_012202487.1">
    <property type="nucleotide sequence ID" value="XM_012347097.1"/>
</dbReference>
<proteinExistence type="predicted"/>
<name>A0A067CJX9_SAPPC</name>
<organism evidence="1 2">
    <name type="scientific">Saprolegnia parasitica (strain CBS 223.65)</name>
    <dbReference type="NCBI Taxonomy" id="695850"/>
    <lineage>
        <taxon>Eukaryota</taxon>
        <taxon>Sar</taxon>
        <taxon>Stramenopiles</taxon>
        <taxon>Oomycota</taxon>
        <taxon>Saprolegniomycetes</taxon>
        <taxon>Saprolegniales</taxon>
        <taxon>Saprolegniaceae</taxon>
        <taxon>Saprolegnia</taxon>
    </lineage>
</organism>
<dbReference type="PANTHER" id="PTHR46082:SF6">
    <property type="entry name" value="AAA+ ATPASE DOMAIN-CONTAINING PROTEIN-RELATED"/>
    <property type="match status" value="1"/>
</dbReference>
<dbReference type="STRING" id="695850.A0A067CJX9"/>
<dbReference type="SMART" id="SM00028">
    <property type="entry name" value="TPR"/>
    <property type="match status" value="5"/>
</dbReference>
<protein>
    <recommendedName>
        <fullName evidence="3">Mbre TPR repeat protein</fullName>
    </recommendedName>
</protein>
<dbReference type="Gene3D" id="1.25.40.10">
    <property type="entry name" value="Tetratricopeptide repeat domain"/>
    <property type="match status" value="2"/>
</dbReference>
<dbReference type="Pfam" id="PF13424">
    <property type="entry name" value="TPR_12"/>
    <property type="match status" value="3"/>
</dbReference>
<evidence type="ECO:0000313" key="1">
    <source>
        <dbReference type="EMBL" id="KDO26841.1"/>
    </source>
</evidence>
<dbReference type="OMA" id="FRVFENW"/>
<gene>
    <name evidence="1" type="ORF">SPRG_08132</name>
</gene>
<dbReference type="GeneID" id="24130366"/>
<evidence type="ECO:0000313" key="2">
    <source>
        <dbReference type="Proteomes" id="UP000030745"/>
    </source>
</evidence>
<dbReference type="EMBL" id="KK583221">
    <property type="protein sequence ID" value="KDO26841.1"/>
    <property type="molecule type" value="Genomic_DNA"/>
</dbReference>
<dbReference type="KEGG" id="spar:SPRG_08132"/>
<dbReference type="Proteomes" id="UP000030745">
    <property type="component" value="Unassembled WGS sequence"/>
</dbReference>
<dbReference type="PRINTS" id="PR00381">
    <property type="entry name" value="KINESINLIGHT"/>
</dbReference>
<accession>A0A067CJX9</accession>
<dbReference type="AlphaFoldDB" id="A0A067CJX9"/>
<dbReference type="OrthoDB" id="77131at2759"/>
<dbReference type="InterPro" id="IPR053137">
    <property type="entry name" value="NLR-like"/>
</dbReference>
<dbReference type="InterPro" id="IPR019734">
    <property type="entry name" value="TPR_rpt"/>
</dbReference>
<sequence length="512" mass="56620">MAAPLGVTLSFLDAFVESHGGYDVFATLTTRDVNLQFLQPLTATSQLSLVDQLTVAHADVLPARYYVSHAWPYNFLDVVESLHVFFSDKPASDAVVWLDLFCNSQHTNTDFASLTRIISSAISSIQRVVMVLLPWDRPIPLTRAWCVYEVYVTVASHSHFDVAMTEAETNREASDSYDPIDKVQIVATIQNTIGFRDMDTMVFRVFENWMTATLLAKVAATPQTLGRSNWRFKLGSLHHVQGKYDLAEAAFEACVAARRGLLGSDHPETISAQAHLARTYKAQGRYVHAESLLRQCHDVNQRIQQDESPTALLVLDTLAATHQCLGQYVDAEALFESCLAKRRRTLGDDHPSTMVTMSNLATLYQAQGKYELAAPLFERCLAASIASVGQDNPNTLILRNNVAANKSAMHDYVSAEVLYAQCRNDSERILGPDHPSTLATLNNLAATYYHQRKLDVAEALYTQCLGACQRVLGATHPQTLSAMNNLAALLKMLPSLTTPRRSTSSAWPPTPT</sequence>
<keyword evidence="2" id="KW-1185">Reference proteome</keyword>
<dbReference type="SUPFAM" id="SSF48452">
    <property type="entry name" value="TPR-like"/>
    <property type="match status" value="2"/>
</dbReference>
<evidence type="ECO:0008006" key="3">
    <source>
        <dbReference type="Google" id="ProtNLM"/>
    </source>
</evidence>
<reference evidence="1 2" key="1">
    <citation type="journal article" date="2013" name="PLoS Genet.">
        <title>Distinctive expansion of potential virulence genes in the genome of the oomycete fish pathogen Saprolegnia parasitica.</title>
        <authorList>
            <person name="Jiang R.H."/>
            <person name="de Bruijn I."/>
            <person name="Haas B.J."/>
            <person name="Belmonte R."/>
            <person name="Lobach L."/>
            <person name="Christie J."/>
            <person name="van den Ackerveken G."/>
            <person name="Bottin A."/>
            <person name="Bulone V."/>
            <person name="Diaz-Moreno S.M."/>
            <person name="Dumas B."/>
            <person name="Fan L."/>
            <person name="Gaulin E."/>
            <person name="Govers F."/>
            <person name="Grenville-Briggs L.J."/>
            <person name="Horner N.R."/>
            <person name="Levin J.Z."/>
            <person name="Mammella M."/>
            <person name="Meijer H.J."/>
            <person name="Morris P."/>
            <person name="Nusbaum C."/>
            <person name="Oome S."/>
            <person name="Phillips A.J."/>
            <person name="van Rooyen D."/>
            <person name="Rzeszutek E."/>
            <person name="Saraiva M."/>
            <person name="Secombes C.J."/>
            <person name="Seidl M.F."/>
            <person name="Snel B."/>
            <person name="Stassen J.H."/>
            <person name="Sykes S."/>
            <person name="Tripathy S."/>
            <person name="van den Berg H."/>
            <person name="Vega-Arreguin J.C."/>
            <person name="Wawra S."/>
            <person name="Young S.K."/>
            <person name="Zeng Q."/>
            <person name="Dieguez-Uribeondo J."/>
            <person name="Russ C."/>
            <person name="Tyler B.M."/>
            <person name="van West P."/>
        </authorList>
    </citation>
    <scope>NUCLEOTIDE SEQUENCE [LARGE SCALE GENOMIC DNA]</scope>
    <source>
        <strain evidence="1 2">CBS 223.65</strain>
    </source>
</reference>